<dbReference type="NCBIfam" id="NF009984">
    <property type="entry name" value="PRK13450.1"/>
    <property type="match status" value="1"/>
</dbReference>
<dbReference type="PANTHER" id="PTHR13822">
    <property type="entry name" value="ATP SYNTHASE DELTA/EPSILON CHAIN"/>
    <property type="match status" value="1"/>
</dbReference>
<dbReference type="InterPro" id="IPR036794">
    <property type="entry name" value="ATP_F1_dsu/esu_C_sf"/>
</dbReference>
<dbReference type="Proteomes" id="UP001501510">
    <property type="component" value="Unassembled WGS sequence"/>
</dbReference>
<feature type="domain" description="ATP synthase epsilon subunit C-terminal" evidence="12">
    <location>
        <begin position="88"/>
        <end position="133"/>
    </location>
</feature>
<evidence type="ECO:0000256" key="5">
    <source>
        <dbReference type="ARBA" id="ARBA00023065"/>
    </source>
</evidence>
<name>A0ABN1JQM2_9CLOT</name>
<keyword evidence="15" id="KW-1185">Reference proteome</keyword>
<evidence type="ECO:0000259" key="12">
    <source>
        <dbReference type="Pfam" id="PF00401"/>
    </source>
</evidence>
<dbReference type="EMBL" id="BAAACG010000013">
    <property type="protein sequence ID" value="GAA0744326.1"/>
    <property type="molecule type" value="Genomic_DNA"/>
</dbReference>
<dbReference type="SUPFAM" id="SSF51344">
    <property type="entry name" value="Epsilon subunit of F1F0-ATP synthase N-terminal domain"/>
    <property type="match status" value="1"/>
</dbReference>
<dbReference type="InterPro" id="IPR020546">
    <property type="entry name" value="ATP_synth_F1_dsu/esu_N"/>
</dbReference>
<dbReference type="InterPro" id="IPR020547">
    <property type="entry name" value="ATP_synth_F1_esu_C"/>
</dbReference>
<dbReference type="NCBIfam" id="TIGR01216">
    <property type="entry name" value="ATP_synt_epsi"/>
    <property type="match status" value="1"/>
</dbReference>
<evidence type="ECO:0000256" key="11">
    <source>
        <dbReference type="SAM" id="Coils"/>
    </source>
</evidence>
<keyword evidence="9" id="KW-0375">Hydrogen ion transport</keyword>
<dbReference type="InterPro" id="IPR001469">
    <property type="entry name" value="ATP_synth_F1_dsu/esu"/>
</dbReference>
<comment type="caution">
    <text evidence="14">The sequence shown here is derived from an EMBL/GenBank/DDBJ whole genome shotgun (WGS) entry which is preliminary data.</text>
</comment>
<keyword evidence="5 9" id="KW-0406">Ion transport</keyword>
<dbReference type="Gene3D" id="2.60.15.10">
    <property type="entry name" value="F0F1 ATP synthase delta/epsilon subunit, N-terminal"/>
    <property type="match status" value="1"/>
</dbReference>
<protein>
    <recommendedName>
        <fullName evidence="9">ATP synthase epsilon chain</fullName>
    </recommendedName>
    <alternativeName>
        <fullName evidence="9">ATP synthase F1 sector epsilon subunit</fullName>
    </alternativeName>
    <alternativeName>
        <fullName evidence="9">F-ATPase epsilon subunit</fullName>
    </alternativeName>
</protein>
<keyword evidence="6 9" id="KW-0472">Membrane</keyword>
<feature type="domain" description="ATP synthase F1 complex delta/epsilon subunit N-terminal" evidence="13">
    <location>
        <begin position="5"/>
        <end position="84"/>
    </location>
</feature>
<comment type="subcellular location">
    <subcellularLocation>
        <location evidence="1 9">Cell membrane</location>
        <topology evidence="1 9">Peripheral membrane protein</topology>
    </subcellularLocation>
</comment>
<proteinExistence type="inferred from homology"/>
<dbReference type="InterPro" id="IPR036771">
    <property type="entry name" value="ATPsynth_dsu/esu_N"/>
</dbReference>
<keyword evidence="7 9" id="KW-0139">CF(1)</keyword>
<dbReference type="Pfam" id="PF02823">
    <property type="entry name" value="ATP-synt_DE_N"/>
    <property type="match status" value="1"/>
</dbReference>
<keyword evidence="4 9" id="KW-1003">Cell membrane</keyword>
<sequence>MKNNLEFTIFTPQKQIKIGEVKEVIVETIEGSLAILPKHISMIAYLKPTVTQFVNLNGEKKNIFTSTGTLKVKENNVYIICDSAEYPENIDLKRAKEAKERAEKRLRESKDKIDVKRAEMALFRAVSRIKAKQI</sequence>
<dbReference type="SUPFAM" id="SSF46604">
    <property type="entry name" value="Epsilon subunit of F1F0-ATP synthase C-terminal domain"/>
    <property type="match status" value="1"/>
</dbReference>
<comment type="function">
    <text evidence="9">Produces ATP from ADP in the presence of a proton gradient across the membrane.</text>
</comment>
<evidence type="ECO:0000313" key="14">
    <source>
        <dbReference type="EMBL" id="GAA0744326.1"/>
    </source>
</evidence>
<evidence type="ECO:0000259" key="13">
    <source>
        <dbReference type="Pfam" id="PF02823"/>
    </source>
</evidence>
<dbReference type="PANTHER" id="PTHR13822:SF10">
    <property type="entry name" value="ATP SYNTHASE EPSILON CHAIN, CHLOROPLASTIC"/>
    <property type="match status" value="1"/>
</dbReference>
<reference evidence="14 15" key="1">
    <citation type="journal article" date="2019" name="Int. J. Syst. Evol. Microbiol.">
        <title>The Global Catalogue of Microorganisms (GCM) 10K type strain sequencing project: providing services to taxonomists for standard genome sequencing and annotation.</title>
        <authorList>
            <consortium name="The Broad Institute Genomics Platform"/>
            <consortium name="The Broad Institute Genome Sequencing Center for Infectious Disease"/>
            <person name="Wu L."/>
            <person name="Ma J."/>
        </authorList>
    </citation>
    <scope>NUCLEOTIDE SEQUENCE [LARGE SCALE GENOMIC DNA]</scope>
    <source>
        <strain evidence="14 15">JCM 1407</strain>
    </source>
</reference>
<dbReference type="Gene3D" id="1.20.5.440">
    <property type="entry name" value="ATP synthase delta/epsilon subunit, C-terminal domain"/>
    <property type="match status" value="1"/>
</dbReference>
<keyword evidence="11" id="KW-0175">Coiled coil</keyword>
<dbReference type="Pfam" id="PF00401">
    <property type="entry name" value="ATP-synt_DE"/>
    <property type="match status" value="1"/>
</dbReference>
<dbReference type="HAMAP" id="MF_00530">
    <property type="entry name" value="ATP_synth_epsil_bac"/>
    <property type="match status" value="1"/>
</dbReference>
<keyword evidence="3 9" id="KW-0813">Transport</keyword>
<evidence type="ECO:0000256" key="9">
    <source>
        <dbReference type="HAMAP-Rule" id="MF_00530"/>
    </source>
</evidence>
<evidence type="ECO:0000256" key="7">
    <source>
        <dbReference type="ARBA" id="ARBA00023196"/>
    </source>
</evidence>
<evidence type="ECO:0000313" key="15">
    <source>
        <dbReference type="Proteomes" id="UP001501510"/>
    </source>
</evidence>
<keyword evidence="8 9" id="KW-0066">ATP synthesis</keyword>
<evidence type="ECO:0000256" key="4">
    <source>
        <dbReference type="ARBA" id="ARBA00022475"/>
    </source>
</evidence>
<evidence type="ECO:0000256" key="6">
    <source>
        <dbReference type="ARBA" id="ARBA00023136"/>
    </source>
</evidence>
<dbReference type="RefSeq" id="WP_343762635.1">
    <property type="nucleotide sequence ID" value="NZ_BAAACG010000013.1"/>
</dbReference>
<evidence type="ECO:0000256" key="1">
    <source>
        <dbReference type="ARBA" id="ARBA00004202"/>
    </source>
</evidence>
<evidence type="ECO:0000256" key="3">
    <source>
        <dbReference type="ARBA" id="ARBA00022448"/>
    </source>
</evidence>
<organism evidence="14 15">
    <name type="scientific">Clostridium oceanicum</name>
    <dbReference type="NCBI Taxonomy" id="1543"/>
    <lineage>
        <taxon>Bacteria</taxon>
        <taxon>Bacillati</taxon>
        <taxon>Bacillota</taxon>
        <taxon>Clostridia</taxon>
        <taxon>Eubacteriales</taxon>
        <taxon>Clostridiaceae</taxon>
        <taxon>Clostridium</taxon>
    </lineage>
</organism>
<dbReference type="CDD" id="cd12152">
    <property type="entry name" value="F1-ATPase_delta"/>
    <property type="match status" value="1"/>
</dbReference>
<comment type="subunit">
    <text evidence="9 10">F-type ATPases have 2 components, CF(1) - the catalytic core - and CF(0) - the membrane proton channel. CF(1) has five subunits: alpha(3), beta(3), gamma(1), delta(1), epsilon(1). CF(0) has three main subunits: a, b and c.</text>
</comment>
<accession>A0ABN1JQM2</accession>
<evidence type="ECO:0000256" key="10">
    <source>
        <dbReference type="RuleBase" id="RU003656"/>
    </source>
</evidence>
<gene>
    <name evidence="9" type="primary">atpC</name>
    <name evidence="14" type="ORF">GCM10008906_29070</name>
</gene>
<feature type="coiled-coil region" evidence="11">
    <location>
        <begin position="92"/>
        <end position="119"/>
    </location>
</feature>
<comment type="similarity">
    <text evidence="2 9 10">Belongs to the ATPase epsilon chain family.</text>
</comment>
<evidence type="ECO:0000256" key="8">
    <source>
        <dbReference type="ARBA" id="ARBA00023310"/>
    </source>
</evidence>
<evidence type="ECO:0000256" key="2">
    <source>
        <dbReference type="ARBA" id="ARBA00005712"/>
    </source>
</evidence>